<evidence type="ECO:0000313" key="3">
    <source>
        <dbReference type="EMBL" id="MBB2148957.1"/>
    </source>
</evidence>
<evidence type="ECO:0000256" key="2">
    <source>
        <dbReference type="SAM" id="SignalP"/>
    </source>
</evidence>
<accession>A0ABR6EUU3</accession>
<name>A0ABR6EUU3_9SPHI</name>
<evidence type="ECO:0000313" key="4">
    <source>
        <dbReference type="Proteomes" id="UP000636110"/>
    </source>
</evidence>
<protein>
    <submittedName>
        <fullName evidence="3">Uncharacterized protein</fullName>
    </submittedName>
</protein>
<dbReference type="EMBL" id="WNXC01000002">
    <property type="protein sequence ID" value="MBB2148957.1"/>
    <property type="molecule type" value="Genomic_DNA"/>
</dbReference>
<feature type="chain" id="PRO_5045910720" evidence="2">
    <location>
        <begin position="18"/>
        <end position="100"/>
    </location>
</feature>
<evidence type="ECO:0000256" key="1">
    <source>
        <dbReference type="SAM" id="MobiDB-lite"/>
    </source>
</evidence>
<gene>
    <name evidence="3" type="ORF">GM920_08525</name>
</gene>
<dbReference type="Proteomes" id="UP000636110">
    <property type="component" value="Unassembled WGS sequence"/>
</dbReference>
<sequence>MNNFQKLALGLSVGAMAIGFSAFKSSENANTKLDRAIFFNKSGVQSNIASDYVYQPDGDCLAASTACSAEWNYTGTLTEGAHPNGSKYSTTDSQGAWDGN</sequence>
<reference evidence="3 4" key="1">
    <citation type="submission" date="2019-11" db="EMBL/GenBank/DDBJ databases">
        <title>Description of Pedobacter sp. LMG 31462T.</title>
        <authorList>
            <person name="Carlier A."/>
            <person name="Qi S."/>
            <person name="Vandamme P."/>
        </authorList>
    </citation>
    <scope>NUCLEOTIDE SEQUENCE [LARGE SCALE GENOMIC DNA]</scope>
    <source>
        <strain evidence="3 4">LMG 31462</strain>
    </source>
</reference>
<feature type="region of interest" description="Disordered" evidence="1">
    <location>
        <begin position="77"/>
        <end position="100"/>
    </location>
</feature>
<proteinExistence type="predicted"/>
<comment type="caution">
    <text evidence="3">The sequence shown here is derived from an EMBL/GenBank/DDBJ whole genome shotgun (WGS) entry which is preliminary data.</text>
</comment>
<dbReference type="RefSeq" id="WP_182955752.1">
    <property type="nucleotide sequence ID" value="NZ_WNXC01000002.1"/>
</dbReference>
<organism evidence="3 4">
    <name type="scientific">Pedobacter gandavensis</name>
    <dbReference type="NCBI Taxonomy" id="2679963"/>
    <lineage>
        <taxon>Bacteria</taxon>
        <taxon>Pseudomonadati</taxon>
        <taxon>Bacteroidota</taxon>
        <taxon>Sphingobacteriia</taxon>
        <taxon>Sphingobacteriales</taxon>
        <taxon>Sphingobacteriaceae</taxon>
        <taxon>Pedobacter</taxon>
    </lineage>
</organism>
<feature type="signal peptide" evidence="2">
    <location>
        <begin position="1"/>
        <end position="17"/>
    </location>
</feature>
<keyword evidence="4" id="KW-1185">Reference proteome</keyword>
<keyword evidence="2" id="KW-0732">Signal</keyword>